<evidence type="ECO:0000313" key="10">
    <source>
        <dbReference type="EMBL" id="MFC0349112.1"/>
    </source>
</evidence>
<dbReference type="Gene3D" id="3.40.30.10">
    <property type="entry name" value="Glutaredoxin"/>
    <property type="match status" value="1"/>
</dbReference>
<keyword evidence="11" id="KW-1185">Reference proteome</keyword>
<keyword evidence="4 8" id="KW-0732">Signal</keyword>
<keyword evidence="7" id="KW-0676">Redox-active center</keyword>
<feature type="chain" id="PRO_5045887457" description="Thiol:disulfide interchange protein DsbA" evidence="8">
    <location>
        <begin position="27"/>
        <end position="229"/>
    </location>
</feature>
<gene>
    <name evidence="10" type="ORF">ACFFJH_04800</name>
</gene>
<name>A0ABV6IBE2_9BURK</name>
<dbReference type="InterPro" id="IPR050824">
    <property type="entry name" value="Thiol_disulfide_DsbA"/>
</dbReference>
<dbReference type="EMBL" id="JBHLXJ010000004">
    <property type="protein sequence ID" value="MFC0349112.1"/>
    <property type="molecule type" value="Genomic_DNA"/>
</dbReference>
<dbReference type="Pfam" id="PF01323">
    <property type="entry name" value="DSBA"/>
    <property type="match status" value="1"/>
</dbReference>
<dbReference type="SUPFAM" id="SSF52833">
    <property type="entry name" value="Thioredoxin-like"/>
    <property type="match status" value="1"/>
</dbReference>
<dbReference type="InterPro" id="IPR013766">
    <property type="entry name" value="Thioredoxin_domain"/>
</dbReference>
<dbReference type="PANTHER" id="PTHR35891:SF3">
    <property type="entry name" value="THIOL:DISULFIDE INTERCHANGE PROTEIN DSBL"/>
    <property type="match status" value="1"/>
</dbReference>
<evidence type="ECO:0000256" key="4">
    <source>
        <dbReference type="ARBA" id="ARBA00022729"/>
    </source>
</evidence>
<keyword evidence="6" id="KW-1015">Disulfide bond</keyword>
<feature type="signal peptide" evidence="8">
    <location>
        <begin position="1"/>
        <end position="26"/>
    </location>
</feature>
<protein>
    <recommendedName>
        <fullName evidence="3">Thiol:disulfide interchange protein DsbA</fullName>
    </recommendedName>
</protein>
<dbReference type="InterPro" id="IPR023205">
    <property type="entry name" value="DsbA/DsbL"/>
</dbReference>
<feature type="domain" description="Thioredoxin" evidence="9">
    <location>
        <begin position="19"/>
        <end position="144"/>
    </location>
</feature>
<evidence type="ECO:0000256" key="5">
    <source>
        <dbReference type="ARBA" id="ARBA00022764"/>
    </source>
</evidence>
<dbReference type="PROSITE" id="PS00194">
    <property type="entry name" value="THIOREDOXIN_1"/>
    <property type="match status" value="1"/>
</dbReference>
<comment type="caution">
    <text evidence="10">The sequence shown here is derived from an EMBL/GenBank/DDBJ whole genome shotgun (WGS) entry which is preliminary data.</text>
</comment>
<evidence type="ECO:0000256" key="2">
    <source>
        <dbReference type="ARBA" id="ARBA00005791"/>
    </source>
</evidence>
<evidence type="ECO:0000313" key="11">
    <source>
        <dbReference type="Proteomes" id="UP001589844"/>
    </source>
</evidence>
<evidence type="ECO:0000256" key="8">
    <source>
        <dbReference type="SAM" id="SignalP"/>
    </source>
</evidence>
<comment type="subcellular location">
    <subcellularLocation>
        <location evidence="1">Periplasm</location>
    </subcellularLocation>
</comment>
<organism evidence="10 11">
    <name type="scientific">Undibacterium danionis</name>
    <dbReference type="NCBI Taxonomy" id="1812100"/>
    <lineage>
        <taxon>Bacteria</taxon>
        <taxon>Pseudomonadati</taxon>
        <taxon>Pseudomonadota</taxon>
        <taxon>Betaproteobacteria</taxon>
        <taxon>Burkholderiales</taxon>
        <taxon>Oxalobacteraceae</taxon>
        <taxon>Undibacterium</taxon>
    </lineage>
</organism>
<dbReference type="PANTHER" id="PTHR35891">
    <property type="entry name" value="THIOL:DISULFIDE INTERCHANGE PROTEIN DSBA"/>
    <property type="match status" value="1"/>
</dbReference>
<evidence type="ECO:0000256" key="3">
    <source>
        <dbReference type="ARBA" id="ARBA00013831"/>
    </source>
</evidence>
<comment type="similarity">
    <text evidence="2">Belongs to the thioredoxin family. DsbA subfamily.</text>
</comment>
<sequence length="229" mass="25740">MQISKRRFTQMLAGTGLGVLTNSVFASVAAPEAGVEYKALRQPQAVEASKKIEVIEFFAYYCPHCYALEPILAEWVKKQGDKIAFKRIHVLNPGVEAQQKLFFALDGMGKAEEFHNKIFEAYHVKRNRLMTDEQIRAFIDTTTIDKAAFYNAYKSFTVTTKQGRSPRVMADYEIESWPSVVVDGRLQTSPSMAVRGLGRVTEQQQNEALLPVLDFLVSKAQKEKAAAPK</sequence>
<evidence type="ECO:0000256" key="1">
    <source>
        <dbReference type="ARBA" id="ARBA00004418"/>
    </source>
</evidence>
<evidence type="ECO:0000256" key="6">
    <source>
        <dbReference type="ARBA" id="ARBA00023157"/>
    </source>
</evidence>
<keyword evidence="5" id="KW-0574">Periplasm</keyword>
<dbReference type="CDD" id="cd03019">
    <property type="entry name" value="DsbA_DsbA"/>
    <property type="match status" value="1"/>
</dbReference>
<evidence type="ECO:0000256" key="7">
    <source>
        <dbReference type="ARBA" id="ARBA00023284"/>
    </source>
</evidence>
<proteinExistence type="inferred from homology"/>
<dbReference type="Proteomes" id="UP001589844">
    <property type="component" value="Unassembled WGS sequence"/>
</dbReference>
<evidence type="ECO:0000259" key="9">
    <source>
        <dbReference type="PROSITE" id="PS51352"/>
    </source>
</evidence>
<dbReference type="InterPro" id="IPR017937">
    <property type="entry name" value="Thioredoxin_CS"/>
</dbReference>
<dbReference type="RefSeq" id="WP_390210468.1">
    <property type="nucleotide sequence ID" value="NZ_JBHLXJ010000004.1"/>
</dbReference>
<dbReference type="PROSITE" id="PS51352">
    <property type="entry name" value="THIOREDOXIN_2"/>
    <property type="match status" value="1"/>
</dbReference>
<accession>A0ABV6IBE2</accession>
<reference evidence="10 11" key="1">
    <citation type="submission" date="2024-09" db="EMBL/GenBank/DDBJ databases">
        <authorList>
            <person name="Sun Q."/>
            <person name="Mori K."/>
        </authorList>
    </citation>
    <scope>NUCLEOTIDE SEQUENCE [LARGE SCALE GENOMIC DNA]</scope>
    <source>
        <strain evidence="10 11">CCM 8677</strain>
    </source>
</reference>
<dbReference type="InterPro" id="IPR001853">
    <property type="entry name" value="DSBA-like_thioredoxin_dom"/>
</dbReference>
<dbReference type="InterPro" id="IPR036249">
    <property type="entry name" value="Thioredoxin-like_sf"/>
</dbReference>